<evidence type="ECO:0000313" key="4">
    <source>
        <dbReference type="Proteomes" id="UP001221686"/>
    </source>
</evidence>
<dbReference type="EMBL" id="JAQNDL010000004">
    <property type="protein sequence ID" value="MDC0722789.1"/>
    <property type="molecule type" value="Genomic_DNA"/>
</dbReference>
<feature type="compositionally biased region" description="Pro residues" evidence="1">
    <location>
        <begin position="197"/>
        <end position="228"/>
    </location>
</feature>
<protein>
    <submittedName>
        <fullName evidence="3">Uncharacterized protein</fullName>
    </submittedName>
</protein>
<evidence type="ECO:0000313" key="3">
    <source>
        <dbReference type="EMBL" id="MDC0722789.1"/>
    </source>
</evidence>
<comment type="caution">
    <text evidence="3">The sequence shown here is derived from an EMBL/GenBank/DDBJ whole genome shotgun (WGS) entry which is preliminary data.</text>
</comment>
<sequence>MLAARPHRRSAGLRPPGRRRPGPCACAALVAALWSPPTSASLQAPAAPAQLTLHWSAPPQCPQRDQFRTWLSGHLGTAADPAGYPGLTGEGVLARDGAGWRLRLVITRDGARGEKTLRGRDCEELARSGALALAIAIEPALSGSPPAGPAPVPPSPTSPPPAPPGPPPAPAQVPAPPQPAQVPAPPQPAQPATQPGHAPPQPAQPAAQPAPVPPTGPQPAQPSAPPSQRPASLQPDPAPARPASARPDLVPADPTREPAPAPGAIEPPDGPLGPAPPRLPVGHALRLALGLDVGALPGIGPGLLGGYALRLPGVRLELTAGWWPGRRRDYAEPPGVGARAQVGAVALRVCPTPRLRRPGRTGAGLVELPLCAGVELGGLVVRGLGFAGARTVRTLWAAAELQPGVVWRFTRRLALAGSVALVVPITRESFAVDPLPELFRIGAVGFRAAVGLEVHLGREKN</sequence>
<keyword evidence="2" id="KW-0732">Signal</keyword>
<evidence type="ECO:0000256" key="2">
    <source>
        <dbReference type="SAM" id="SignalP"/>
    </source>
</evidence>
<feature type="region of interest" description="Disordered" evidence="1">
    <location>
        <begin position="1"/>
        <end position="20"/>
    </location>
</feature>
<proteinExistence type="predicted"/>
<gene>
    <name evidence="3" type="ORF">POL25_38220</name>
</gene>
<keyword evidence="4" id="KW-1185">Reference proteome</keyword>
<accession>A0ABT5EAB0</accession>
<evidence type="ECO:0000256" key="1">
    <source>
        <dbReference type="SAM" id="MobiDB-lite"/>
    </source>
</evidence>
<feature type="compositionally biased region" description="Pro residues" evidence="1">
    <location>
        <begin position="268"/>
        <end position="277"/>
    </location>
</feature>
<feature type="compositionally biased region" description="Low complexity" evidence="1">
    <location>
        <begin position="229"/>
        <end position="248"/>
    </location>
</feature>
<organism evidence="3 4">
    <name type="scientific">Nannocystis bainbridge</name>
    <dbReference type="NCBI Taxonomy" id="2995303"/>
    <lineage>
        <taxon>Bacteria</taxon>
        <taxon>Pseudomonadati</taxon>
        <taxon>Myxococcota</taxon>
        <taxon>Polyangia</taxon>
        <taxon>Nannocystales</taxon>
        <taxon>Nannocystaceae</taxon>
        <taxon>Nannocystis</taxon>
    </lineage>
</organism>
<feature type="region of interest" description="Disordered" evidence="1">
    <location>
        <begin position="142"/>
        <end position="277"/>
    </location>
</feature>
<dbReference type="PRINTS" id="PR01217">
    <property type="entry name" value="PRICHEXTENSN"/>
</dbReference>
<feature type="chain" id="PRO_5045132470" evidence="2">
    <location>
        <begin position="41"/>
        <end position="461"/>
    </location>
</feature>
<feature type="signal peptide" evidence="2">
    <location>
        <begin position="1"/>
        <end position="40"/>
    </location>
</feature>
<dbReference type="Proteomes" id="UP001221686">
    <property type="component" value="Unassembled WGS sequence"/>
</dbReference>
<reference evidence="3 4" key="1">
    <citation type="submission" date="2022-11" db="EMBL/GenBank/DDBJ databases">
        <title>Minimal conservation of predation-associated metabolite biosynthetic gene clusters underscores biosynthetic potential of Myxococcota including descriptions for ten novel species: Archangium lansinium sp. nov., Myxococcus landrumus sp. nov., Nannocystis bai.</title>
        <authorList>
            <person name="Ahearne A."/>
            <person name="Stevens C."/>
            <person name="Dowd S."/>
        </authorList>
    </citation>
    <scope>NUCLEOTIDE SEQUENCE [LARGE SCALE GENOMIC DNA]</scope>
    <source>
        <strain evidence="3 4">BB15-2</strain>
    </source>
</reference>
<dbReference type="RefSeq" id="WP_272091327.1">
    <property type="nucleotide sequence ID" value="NZ_JAQNDL010000004.1"/>
</dbReference>
<feature type="compositionally biased region" description="Pro residues" evidence="1">
    <location>
        <begin position="146"/>
        <end position="189"/>
    </location>
</feature>
<name>A0ABT5EAB0_9BACT</name>